<evidence type="ECO:0000313" key="3">
    <source>
        <dbReference type="Proteomes" id="UP000193804"/>
    </source>
</evidence>
<keyword evidence="1" id="KW-0732">Signal</keyword>
<feature type="chain" id="PRO_5012078327" evidence="1">
    <location>
        <begin position="22"/>
        <end position="141"/>
    </location>
</feature>
<accession>A0A1X7L9V1</accession>
<evidence type="ECO:0000313" key="2">
    <source>
        <dbReference type="EMBL" id="SMG50183.1"/>
    </source>
</evidence>
<sequence length="141" mass="15827">MKTILFITSSFLLVFSSNLNANLKIPSENISESATMDITLLKGSWKIDLSPENDSDYNFAKMIITNVGDNSLEGYFYRDEVKIREGRINTQSGIIYGALVSGDNSGIYNTSFYYKDGFLYGSTHSVDKDFLAVWKATKETK</sequence>
<organism evidence="2 3">
    <name type="scientific">Marivirga sericea</name>
    <dbReference type="NCBI Taxonomy" id="1028"/>
    <lineage>
        <taxon>Bacteria</taxon>
        <taxon>Pseudomonadati</taxon>
        <taxon>Bacteroidota</taxon>
        <taxon>Cytophagia</taxon>
        <taxon>Cytophagales</taxon>
        <taxon>Marivirgaceae</taxon>
        <taxon>Marivirga</taxon>
    </lineage>
</organism>
<feature type="signal peptide" evidence="1">
    <location>
        <begin position="1"/>
        <end position="21"/>
    </location>
</feature>
<dbReference type="Proteomes" id="UP000193804">
    <property type="component" value="Unassembled WGS sequence"/>
</dbReference>
<evidence type="ECO:0000256" key="1">
    <source>
        <dbReference type="SAM" id="SignalP"/>
    </source>
</evidence>
<proteinExistence type="predicted"/>
<gene>
    <name evidence="2" type="ORF">SAMN05661096_03632</name>
</gene>
<dbReference type="EMBL" id="FXAW01000009">
    <property type="protein sequence ID" value="SMG50183.1"/>
    <property type="molecule type" value="Genomic_DNA"/>
</dbReference>
<name>A0A1X7L9V1_9BACT</name>
<protein>
    <submittedName>
        <fullName evidence="2">Uncharacterized protein</fullName>
    </submittedName>
</protein>
<dbReference type="STRING" id="1028.SAMN05661096_03632"/>
<keyword evidence="3" id="KW-1185">Reference proteome</keyword>
<dbReference type="RefSeq" id="WP_085518764.1">
    <property type="nucleotide sequence ID" value="NZ_FXAW01000009.1"/>
</dbReference>
<dbReference type="AlphaFoldDB" id="A0A1X7L9V1"/>
<reference evidence="3" key="1">
    <citation type="submission" date="2017-04" db="EMBL/GenBank/DDBJ databases">
        <authorList>
            <person name="Varghese N."/>
            <person name="Submissions S."/>
        </authorList>
    </citation>
    <scope>NUCLEOTIDE SEQUENCE [LARGE SCALE GENOMIC DNA]</scope>
    <source>
        <strain evidence="3">DSM 4125</strain>
    </source>
</reference>
<dbReference type="OrthoDB" id="1441932at2"/>